<dbReference type="GO" id="GO:0005829">
    <property type="term" value="C:cytosol"/>
    <property type="evidence" value="ECO:0007669"/>
    <property type="project" value="TreeGrafter"/>
</dbReference>
<dbReference type="NCBIfam" id="TIGR00099">
    <property type="entry name" value="Cof-subfamily"/>
    <property type="match status" value="1"/>
</dbReference>
<sequence length="269" mass="29944">MNIKLVALDIDGTLLTSDGQVTPEVFQAIQDAKDQGVHVVLATGRPRSGVLRLLEELHLDQPGDLVITFNGGLIQDAHTGDTLYEEHLSYNDYLDIEALARKLAVPMHASAKSGIYTANRNIGTYTVHEAKLVHSDLFYRTPEEMKQHTVLKCMYVDEPEVLERIISSIPDSFYDRFTIVRSAPFYLEILPKTVDKGRALLHLASKLHLSPDQVMAVGDQENDHAMLEVAGFPVAMDNASPELKEIAKVVTRSNDESGVAYALRKWVLH</sequence>
<dbReference type="SFLD" id="SFLDG01144">
    <property type="entry name" value="C2.B.4:_PGP_Like"/>
    <property type="match status" value="1"/>
</dbReference>
<dbReference type="PANTHER" id="PTHR10000">
    <property type="entry name" value="PHOSPHOSERINE PHOSPHATASE"/>
    <property type="match status" value="1"/>
</dbReference>
<dbReference type="Gene3D" id="3.40.50.1000">
    <property type="entry name" value="HAD superfamily/HAD-like"/>
    <property type="match status" value="1"/>
</dbReference>
<dbReference type="SFLD" id="SFLDS00003">
    <property type="entry name" value="Haloacid_Dehalogenase"/>
    <property type="match status" value="1"/>
</dbReference>
<accession>A0A447Z5H1</accession>
<dbReference type="GO" id="GO:0000287">
    <property type="term" value="F:magnesium ion binding"/>
    <property type="evidence" value="ECO:0007669"/>
    <property type="project" value="TreeGrafter"/>
</dbReference>
<keyword evidence="1" id="KW-0378">Hydrolase</keyword>
<dbReference type="GO" id="GO:0016791">
    <property type="term" value="F:phosphatase activity"/>
    <property type="evidence" value="ECO:0007669"/>
    <property type="project" value="UniProtKB-ARBA"/>
</dbReference>
<dbReference type="PROSITE" id="PS01229">
    <property type="entry name" value="COF_2"/>
    <property type="match status" value="1"/>
</dbReference>
<name>A0A447Z5H1_9STRE</name>
<proteinExistence type="predicted"/>
<dbReference type="Pfam" id="PF08282">
    <property type="entry name" value="Hydrolase_3"/>
    <property type="match status" value="1"/>
</dbReference>
<dbReference type="AlphaFoldDB" id="A0A447Z5H1"/>
<evidence type="ECO:0000313" key="2">
    <source>
        <dbReference type="Proteomes" id="UP000270025"/>
    </source>
</evidence>
<dbReference type="EC" id="3.-.-.-" evidence="1"/>
<dbReference type="Gene3D" id="3.30.1240.10">
    <property type="match status" value="1"/>
</dbReference>
<dbReference type="InterPro" id="IPR006379">
    <property type="entry name" value="HAD-SF_hydro_IIB"/>
</dbReference>
<dbReference type="InterPro" id="IPR000150">
    <property type="entry name" value="Cof"/>
</dbReference>
<dbReference type="CDD" id="cd07516">
    <property type="entry name" value="HAD_Pase"/>
    <property type="match status" value="1"/>
</dbReference>
<dbReference type="InterPro" id="IPR023214">
    <property type="entry name" value="HAD_sf"/>
</dbReference>
<protein>
    <submittedName>
        <fullName evidence="1">Haloacid dehalogenase-like hydrolase</fullName>
        <ecNumber evidence="1">3.-.-.-</ecNumber>
    </submittedName>
</protein>
<organism evidence="1 2">
    <name type="scientific">Streptococcus viridans</name>
    <dbReference type="NCBI Taxonomy" id="78535"/>
    <lineage>
        <taxon>Bacteria</taxon>
        <taxon>Bacillati</taxon>
        <taxon>Bacillota</taxon>
        <taxon>Bacilli</taxon>
        <taxon>Lactobacillales</taxon>
        <taxon>Streptococcaceae</taxon>
        <taxon>Streptococcus</taxon>
    </lineage>
</organism>
<dbReference type="PANTHER" id="PTHR10000:SF8">
    <property type="entry name" value="HAD SUPERFAMILY HYDROLASE-LIKE, TYPE 3"/>
    <property type="match status" value="1"/>
</dbReference>
<dbReference type="KEGG" id="svf:NCTC3166_01378"/>
<dbReference type="SFLD" id="SFLDG01140">
    <property type="entry name" value="C2.B:_Phosphomannomutase_and_P"/>
    <property type="match status" value="1"/>
</dbReference>
<dbReference type="NCBIfam" id="TIGR01484">
    <property type="entry name" value="HAD-SF-IIB"/>
    <property type="match status" value="1"/>
</dbReference>
<dbReference type="RefSeq" id="WP_126404546.1">
    <property type="nucleotide sequence ID" value="NZ_LR134266.1"/>
</dbReference>
<keyword evidence="2" id="KW-1185">Reference proteome</keyword>
<gene>
    <name evidence="1" type="ORF">NCTC3166_01378</name>
</gene>
<evidence type="ECO:0000313" key="1">
    <source>
        <dbReference type="EMBL" id="VED67550.1"/>
    </source>
</evidence>
<dbReference type="Proteomes" id="UP000270025">
    <property type="component" value="Chromosome"/>
</dbReference>
<reference evidence="1 2" key="1">
    <citation type="submission" date="2018-12" db="EMBL/GenBank/DDBJ databases">
        <authorList>
            <consortium name="Pathogen Informatics"/>
        </authorList>
    </citation>
    <scope>NUCLEOTIDE SEQUENCE [LARGE SCALE GENOMIC DNA]</scope>
    <source>
        <strain evidence="1 2">NCTC3166</strain>
    </source>
</reference>
<dbReference type="InterPro" id="IPR036412">
    <property type="entry name" value="HAD-like_sf"/>
</dbReference>
<dbReference type="NCBIfam" id="NF007806">
    <property type="entry name" value="PRK10513.1"/>
    <property type="match status" value="1"/>
</dbReference>
<dbReference type="SUPFAM" id="SSF56784">
    <property type="entry name" value="HAD-like"/>
    <property type="match status" value="1"/>
</dbReference>
<dbReference type="PROSITE" id="PS01228">
    <property type="entry name" value="COF_1"/>
    <property type="match status" value="1"/>
</dbReference>
<dbReference type="EMBL" id="LR134266">
    <property type="protein sequence ID" value="VED67550.1"/>
    <property type="molecule type" value="Genomic_DNA"/>
</dbReference>